<proteinExistence type="predicted"/>
<dbReference type="Proteomes" id="UP001321047">
    <property type="component" value="Unassembled WGS sequence"/>
</dbReference>
<gene>
    <name evidence="1" type="ORF">OB919_20040</name>
</gene>
<evidence type="ECO:0000313" key="1">
    <source>
        <dbReference type="EMBL" id="MCU4754242.1"/>
    </source>
</evidence>
<reference evidence="1 2" key="1">
    <citation type="submission" date="2022-09" db="EMBL/GenBank/DDBJ databases">
        <title>Enrichment on poylsaccharides allowed isolation of novel metabolic and taxonomic groups of Haloarchaea.</title>
        <authorList>
            <person name="Sorokin D.Y."/>
            <person name="Elcheninov A.G."/>
            <person name="Khizhniak T.V."/>
            <person name="Kolganova T.V."/>
            <person name="Kublanov I.V."/>
        </authorList>
    </citation>
    <scope>NUCLEOTIDE SEQUENCE [LARGE SCALE GENOMIC DNA]</scope>
    <source>
        <strain evidence="1 2">AArc-curdl1</strain>
    </source>
</reference>
<evidence type="ECO:0000313" key="2">
    <source>
        <dbReference type="Proteomes" id="UP001321047"/>
    </source>
</evidence>
<comment type="caution">
    <text evidence="1">The sequence shown here is derived from an EMBL/GenBank/DDBJ whole genome shotgun (WGS) entry which is preliminary data.</text>
</comment>
<protein>
    <submittedName>
        <fullName evidence="1">Uncharacterized protein</fullName>
    </submittedName>
</protein>
<dbReference type="AlphaFoldDB" id="A0AAP3E8T9"/>
<sequence length="68" mass="7944">MDDRELPDTVDSLDDEMNRGQYHYPPGLMPDSEYEFASAGHDSELKIYQVSSPDSHFIRSDTYRHIHQ</sequence>
<dbReference type="RefSeq" id="WP_342810544.1">
    <property type="nucleotide sequence ID" value="NZ_JAOPJZ010000034.1"/>
</dbReference>
<name>A0AAP3E8T9_9EURY</name>
<keyword evidence="2" id="KW-1185">Reference proteome</keyword>
<organism evidence="1 2">
    <name type="scientific">Natronosalvus hydrolyticus</name>
    <dbReference type="NCBI Taxonomy" id="2979988"/>
    <lineage>
        <taxon>Archaea</taxon>
        <taxon>Methanobacteriati</taxon>
        <taxon>Methanobacteriota</taxon>
        <taxon>Stenosarchaea group</taxon>
        <taxon>Halobacteria</taxon>
        <taxon>Halobacteriales</taxon>
        <taxon>Natrialbaceae</taxon>
        <taxon>Natronosalvus</taxon>
    </lineage>
</organism>
<accession>A0AAP3E8T9</accession>
<dbReference type="EMBL" id="JAOPJZ010000034">
    <property type="protein sequence ID" value="MCU4754242.1"/>
    <property type="molecule type" value="Genomic_DNA"/>
</dbReference>